<keyword evidence="2" id="KW-1185">Reference proteome</keyword>
<dbReference type="AlphaFoldDB" id="A0A132BYI2"/>
<organism evidence="1 2">
    <name type="scientific">Tritonibacter horizontis</name>
    <dbReference type="NCBI Taxonomy" id="1768241"/>
    <lineage>
        <taxon>Bacteria</taxon>
        <taxon>Pseudomonadati</taxon>
        <taxon>Pseudomonadota</taxon>
        <taxon>Alphaproteobacteria</taxon>
        <taxon>Rhodobacterales</taxon>
        <taxon>Paracoccaceae</taxon>
        <taxon>Tritonibacter</taxon>
    </lineage>
</organism>
<proteinExistence type="predicted"/>
<gene>
    <name evidence="1" type="ORF">TRIHO_23180</name>
</gene>
<reference evidence="1 2" key="1">
    <citation type="submission" date="2015-12" db="EMBL/GenBank/DDBJ databases">
        <title>Genome sequence of the marine Rhodobacteraceae strain O3.65, Candidatus Tritonibacter horizontis.</title>
        <authorList>
            <person name="Poehlein A."/>
            <person name="Giebel H.A."/>
            <person name="Voget S."/>
            <person name="Brinkhoff T."/>
        </authorList>
    </citation>
    <scope>NUCLEOTIDE SEQUENCE [LARGE SCALE GENOMIC DNA]</scope>
    <source>
        <strain evidence="1 2">O3.65</strain>
    </source>
</reference>
<evidence type="ECO:0000313" key="1">
    <source>
        <dbReference type="EMBL" id="KUP92867.1"/>
    </source>
</evidence>
<evidence type="ECO:0000313" key="2">
    <source>
        <dbReference type="Proteomes" id="UP000068382"/>
    </source>
</evidence>
<name>A0A132BYI2_9RHOB</name>
<comment type="caution">
    <text evidence="1">The sequence shown here is derived from an EMBL/GenBank/DDBJ whole genome shotgun (WGS) entry which is preliminary data.</text>
</comment>
<sequence length="178" mass="19897">MIATNGTIDAGEMDAGLQAKCCSHGQPTTEWNLASQSTPCEWRSIRACQPTRLHSKHGSRTALLVIRRSQRSFESNISKIVKFRPMRMWLLPGYDTDGMSEPVSVAKWGNGAPSQKCFLNPTCRNTRSGGPVSERLKLSRSIADRLLFKVKPVFVVRHCGIGAVAVMNYDKIRNDQRY</sequence>
<protein>
    <submittedName>
        <fullName evidence="1">Uncharacterized protein</fullName>
    </submittedName>
</protein>
<accession>A0A132BYI2</accession>
<dbReference type="Proteomes" id="UP000068382">
    <property type="component" value="Unassembled WGS sequence"/>
</dbReference>
<dbReference type="EMBL" id="LPUY01000065">
    <property type="protein sequence ID" value="KUP92867.1"/>
    <property type="molecule type" value="Genomic_DNA"/>
</dbReference>